<sequence>MALDRTTSQVLFDNGIHKCISFTSLVKGEGVQANQFLILNNERAAVLDPVGWYIAMQKLLLLSCGHVSYHI</sequence>
<gene>
    <name evidence="1" type="ORF">GAK29_00320</name>
</gene>
<name>A0A833PHX9_ACIBZ</name>
<dbReference type="AlphaFoldDB" id="A0A833PHX9"/>
<evidence type="ECO:0000313" key="1">
    <source>
        <dbReference type="EMBL" id="KAF1028021.1"/>
    </source>
</evidence>
<accession>A0A833PHX9</accession>
<reference evidence="2" key="1">
    <citation type="journal article" date="2020" name="MBio">
        <title>Horizontal gene transfer to a defensive symbiont with a reduced genome amongst a multipartite beetle microbiome.</title>
        <authorList>
            <person name="Waterworth S.C."/>
            <person name="Florez L.V."/>
            <person name="Rees E.R."/>
            <person name="Hertweck C."/>
            <person name="Kaltenpoth M."/>
            <person name="Kwan J.C."/>
        </authorList>
    </citation>
    <scope>NUCLEOTIDE SEQUENCE [LARGE SCALE GENOMIC DNA]</scope>
</reference>
<organism evidence="1 2">
    <name type="scientific">Acinetobacter bereziniae</name>
    <name type="common">Acinetobacter genomosp. 10</name>
    <dbReference type="NCBI Taxonomy" id="106648"/>
    <lineage>
        <taxon>Bacteria</taxon>
        <taxon>Pseudomonadati</taxon>
        <taxon>Pseudomonadota</taxon>
        <taxon>Gammaproteobacteria</taxon>
        <taxon>Moraxellales</taxon>
        <taxon>Moraxellaceae</taxon>
        <taxon>Acinetobacter</taxon>
    </lineage>
</organism>
<comment type="caution">
    <text evidence="1">The sequence shown here is derived from an EMBL/GenBank/DDBJ whole genome shotgun (WGS) entry which is preliminary data.</text>
</comment>
<proteinExistence type="predicted"/>
<dbReference type="Proteomes" id="UP000490535">
    <property type="component" value="Unassembled WGS sequence"/>
</dbReference>
<dbReference type="EMBL" id="WNDP01000004">
    <property type="protein sequence ID" value="KAF1028021.1"/>
    <property type="molecule type" value="Genomic_DNA"/>
</dbReference>
<protein>
    <submittedName>
        <fullName evidence="1">Uncharacterized protein</fullName>
    </submittedName>
</protein>
<evidence type="ECO:0000313" key="2">
    <source>
        <dbReference type="Proteomes" id="UP000490535"/>
    </source>
</evidence>